<keyword evidence="1" id="KW-1133">Transmembrane helix</keyword>
<keyword evidence="1" id="KW-0472">Membrane</keyword>
<keyword evidence="3" id="KW-1185">Reference proteome</keyword>
<protein>
    <submittedName>
        <fullName evidence="2">Uncharacterized protein</fullName>
    </submittedName>
</protein>
<evidence type="ECO:0000256" key="1">
    <source>
        <dbReference type="SAM" id="Phobius"/>
    </source>
</evidence>
<feature type="transmembrane region" description="Helical" evidence="1">
    <location>
        <begin position="51"/>
        <end position="72"/>
    </location>
</feature>
<dbReference type="EMBL" id="BAAASG010000010">
    <property type="protein sequence ID" value="GAA2497712.1"/>
    <property type="molecule type" value="Genomic_DNA"/>
</dbReference>
<dbReference type="Proteomes" id="UP001501777">
    <property type="component" value="Unassembled WGS sequence"/>
</dbReference>
<name>A0ABN3M950_STRLO</name>
<sequence>MLGPMKGWHLDTACALPSFKWAVTSHFPGASANASPGTATAREAPKTLVDTAAAILLCNCAPLFAIGGGLYVMQLRTDNQAHALAAYDQQNEIQGRFSW</sequence>
<accession>A0ABN3M950</accession>
<proteinExistence type="predicted"/>
<evidence type="ECO:0000313" key="2">
    <source>
        <dbReference type="EMBL" id="GAA2497712.1"/>
    </source>
</evidence>
<comment type="caution">
    <text evidence="2">The sequence shown here is derived from an EMBL/GenBank/DDBJ whole genome shotgun (WGS) entry which is preliminary data.</text>
</comment>
<organism evidence="2 3">
    <name type="scientific">Streptomyces longisporus</name>
    <dbReference type="NCBI Taxonomy" id="1948"/>
    <lineage>
        <taxon>Bacteria</taxon>
        <taxon>Bacillati</taxon>
        <taxon>Actinomycetota</taxon>
        <taxon>Actinomycetes</taxon>
        <taxon>Kitasatosporales</taxon>
        <taxon>Streptomycetaceae</taxon>
        <taxon>Streptomyces</taxon>
    </lineage>
</organism>
<gene>
    <name evidence="2" type="ORF">GCM10010276_43610</name>
</gene>
<keyword evidence="1" id="KW-0812">Transmembrane</keyword>
<reference evidence="2 3" key="1">
    <citation type="journal article" date="2019" name="Int. J. Syst. Evol. Microbiol.">
        <title>The Global Catalogue of Microorganisms (GCM) 10K type strain sequencing project: providing services to taxonomists for standard genome sequencing and annotation.</title>
        <authorList>
            <consortium name="The Broad Institute Genomics Platform"/>
            <consortium name="The Broad Institute Genome Sequencing Center for Infectious Disease"/>
            <person name="Wu L."/>
            <person name="Ma J."/>
        </authorList>
    </citation>
    <scope>NUCLEOTIDE SEQUENCE [LARGE SCALE GENOMIC DNA]</scope>
    <source>
        <strain evidence="2 3">JCM 4395</strain>
    </source>
</reference>
<evidence type="ECO:0000313" key="3">
    <source>
        <dbReference type="Proteomes" id="UP001501777"/>
    </source>
</evidence>